<evidence type="ECO:0000256" key="1">
    <source>
        <dbReference type="ARBA" id="ARBA00022603"/>
    </source>
</evidence>
<evidence type="ECO:0000256" key="3">
    <source>
        <dbReference type="ARBA" id="ARBA00022691"/>
    </source>
</evidence>
<proteinExistence type="predicted"/>
<dbReference type="GO" id="GO:0005737">
    <property type="term" value="C:cytoplasm"/>
    <property type="evidence" value="ECO:0007669"/>
    <property type="project" value="TreeGrafter"/>
</dbReference>
<dbReference type="AlphaFoldDB" id="A0AB39Z511"/>
<dbReference type="GO" id="GO:0008276">
    <property type="term" value="F:protein methyltransferase activity"/>
    <property type="evidence" value="ECO:0007669"/>
    <property type="project" value="UniProtKB-ARBA"/>
</dbReference>
<dbReference type="PANTHER" id="PTHR46165">
    <property type="entry name" value="SET AND MYND DOMAIN-CONTAINING PROTEIN 4"/>
    <property type="match status" value="1"/>
</dbReference>
<dbReference type="GO" id="GO:0032259">
    <property type="term" value="P:methylation"/>
    <property type="evidence" value="ECO:0007669"/>
    <property type="project" value="UniProtKB-KW"/>
</dbReference>
<evidence type="ECO:0000259" key="8">
    <source>
        <dbReference type="PROSITE" id="PS50280"/>
    </source>
</evidence>
<keyword evidence="6" id="KW-0862">Zinc</keyword>
<evidence type="ECO:0000256" key="6">
    <source>
        <dbReference type="ARBA" id="ARBA00022833"/>
    </source>
</evidence>
<dbReference type="GO" id="GO:0005634">
    <property type="term" value="C:nucleus"/>
    <property type="evidence" value="ECO:0007669"/>
    <property type="project" value="TreeGrafter"/>
</dbReference>
<keyword evidence="1" id="KW-0489">Methyltransferase</keyword>
<dbReference type="GO" id="GO:0008270">
    <property type="term" value="F:zinc ion binding"/>
    <property type="evidence" value="ECO:0007669"/>
    <property type="project" value="UniProtKB-KW"/>
</dbReference>
<keyword evidence="4" id="KW-0479">Metal-binding</keyword>
<dbReference type="GO" id="GO:0008757">
    <property type="term" value="F:S-adenosylmethionine-dependent methyltransferase activity"/>
    <property type="evidence" value="ECO:0007669"/>
    <property type="project" value="UniProtKB-ARBA"/>
</dbReference>
<feature type="coiled-coil region" evidence="7">
    <location>
        <begin position="182"/>
        <end position="219"/>
    </location>
</feature>
<keyword evidence="3" id="KW-0949">S-adenosyl-L-methionine</keyword>
<name>A0AB39Z511_DROSZ</name>
<reference evidence="10" key="1">
    <citation type="submission" date="2025-08" db="UniProtKB">
        <authorList>
            <consortium name="RefSeq"/>
        </authorList>
    </citation>
    <scope>IDENTIFICATION</scope>
</reference>
<dbReference type="Proteomes" id="UP001652628">
    <property type="component" value="Chromosome 2R"/>
</dbReference>
<dbReference type="PANTHER" id="PTHR46165:SF2">
    <property type="entry name" value="SET AND MYND DOMAIN-CONTAINING PROTEIN 4"/>
    <property type="match status" value="1"/>
</dbReference>
<dbReference type="SUPFAM" id="SSF82199">
    <property type="entry name" value="SET domain"/>
    <property type="match status" value="1"/>
</dbReference>
<dbReference type="GeneID" id="108009072"/>
<accession>A0AB39Z511</accession>
<feature type="domain" description="SET" evidence="8">
    <location>
        <begin position="215"/>
        <end position="523"/>
    </location>
</feature>
<dbReference type="SUPFAM" id="SSF144232">
    <property type="entry name" value="HIT/MYND zinc finger-like"/>
    <property type="match status" value="1"/>
</dbReference>
<keyword evidence="5" id="KW-0863">Zinc-finger</keyword>
<keyword evidence="2" id="KW-0808">Transferase</keyword>
<gene>
    <name evidence="10" type="primary">Smyd4-1</name>
</gene>
<evidence type="ECO:0000256" key="4">
    <source>
        <dbReference type="ARBA" id="ARBA00022723"/>
    </source>
</evidence>
<dbReference type="CTD" id="35985"/>
<dbReference type="GO" id="GO:0042826">
    <property type="term" value="F:histone deacetylase binding"/>
    <property type="evidence" value="ECO:0007669"/>
    <property type="project" value="TreeGrafter"/>
</dbReference>
<evidence type="ECO:0000313" key="9">
    <source>
        <dbReference type="Proteomes" id="UP001652628"/>
    </source>
</evidence>
<evidence type="ECO:0000313" key="10">
    <source>
        <dbReference type="RefSeq" id="XP_016928575.2"/>
    </source>
</evidence>
<dbReference type="InterPro" id="IPR011990">
    <property type="entry name" value="TPR-like_helical_dom_sf"/>
</dbReference>
<evidence type="ECO:0000256" key="2">
    <source>
        <dbReference type="ARBA" id="ARBA00022679"/>
    </source>
</evidence>
<dbReference type="InterPro" id="IPR001214">
    <property type="entry name" value="SET_dom"/>
</dbReference>
<dbReference type="Gene3D" id="1.25.40.10">
    <property type="entry name" value="Tetratricopeptide repeat domain"/>
    <property type="match status" value="1"/>
</dbReference>
<keyword evidence="9" id="KW-1185">Reference proteome</keyword>
<sequence length="756" mass="87337">MDRLARVFSKQDELITLDGGYKDEYETFKSLDSLPAEKLLRFQQLSVNLLQDLEKPHDRKKCTERSRSLREEGNIVFRGTGSGSPPDSDRVLNACRLYTGAVFEAEDALDELALAFANRGMALQEYGYYREAYDDCANSLEFGYPERLRHKVIMRQAHCAWKLEKIEPLEEHLRCLEQLQLNDTFRQQLQDLKEKLQLLKNQSNELDILEDSKNKDLEEIHTDPGQRGRFMVAKETIARGKIIFSEKASCFVPLEQRLICQQCAATLMSAPIPCPKCHQRVVYCSRKCREAHSAIHRYECAAYQRDLLKLLGVSHLALRLVLTYLPQMLSHLQEGTSAQEIWNGIIDMTKKQEARETTPEYLLSLRMVSHLDKASQAELVYHILCANLLQVYLKEHTDFFDQFHSSSASTKDWQLITSALILRSAGQLLANGHVGDALLPVGLEPNEFALLQPDLWQKPRHLKLGQLHNLAHSELITAINLPYLSLCNHACAPSIRTKFDGCSVVNYAARDISAGEEIFNCYTRDYKNSLKIQRSEPLKEVYKFQCSCAQCTQTNPDQDYLNFHRYRCEKSNCRQEFLPDVKLQRNNLSWWLPSNADNLIICTVCKERQYFAWYNDFLDLVESCADSLKRKALFQAFDDLDKWLVDHHILKRNLAEELITACFVEIDEGTSLDKKDYENLARIIRKQLEGTAAQCGDTSMEYIAQMTYLWDLIALRKCQSNKKEILELNGKLEYLAKEQSEVFLNYYNDFIEQQCK</sequence>
<evidence type="ECO:0000256" key="7">
    <source>
        <dbReference type="SAM" id="Coils"/>
    </source>
</evidence>
<keyword evidence="7" id="KW-0175">Coiled coil</keyword>
<dbReference type="InterPro" id="IPR052097">
    <property type="entry name" value="SET-MYND_domain_protein"/>
</dbReference>
<protein>
    <submittedName>
        <fullName evidence="10">SET and MYND domain-containing protein 4</fullName>
    </submittedName>
</protein>
<dbReference type="PROSITE" id="PS50280">
    <property type="entry name" value="SET"/>
    <property type="match status" value="1"/>
</dbReference>
<dbReference type="Gene3D" id="2.170.270.10">
    <property type="entry name" value="SET domain"/>
    <property type="match status" value="1"/>
</dbReference>
<dbReference type="Pfam" id="PF00856">
    <property type="entry name" value="SET"/>
    <property type="match status" value="1"/>
</dbReference>
<organism evidence="9 10">
    <name type="scientific">Drosophila suzukii</name>
    <name type="common">Spotted-wing drosophila fruit fly</name>
    <dbReference type="NCBI Taxonomy" id="28584"/>
    <lineage>
        <taxon>Eukaryota</taxon>
        <taxon>Metazoa</taxon>
        <taxon>Ecdysozoa</taxon>
        <taxon>Arthropoda</taxon>
        <taxon>Hexapoda</taxon>
        <taxon>Insecta</taxon>
        <taxon>Pterygota</taxon>
        <taxon>Neoptera</taxon>
        <taxon>Endopterygota</taxon>
        <taxon>Diptera</taxon>
        <taxon>Brachycera</taxon>
        <taxon>Muscomorpha</taxon>
        <taxon>Ephydroidea</taxon>
        <taxon>Drosophilidae</taxon>
        <taxon>Drosophila</taxon>
        <taxon>Sophophora</taxon>
    </lineage>
</organism>
<dbReference type="GO" id="GO:0008170">
    <property type="term" value="F:N-methyltransferase activity"/>
    <property type="evidence" value="ECO:0007669"/>
    <property type="project" value="UniProtKB-ARBA"/>
</dbReference>
<dbReference type="InterPro" id="IPR002893">
    <property type="entry name" value="Znf_MYND"/>
</dbReference>
<dbReference type="RefSeq" id="XP_016928575.2">
    <property type="nucleotide sequence ID" value="XM_017073086.4"/>
</dbReference>
<evidence type="ECO:0000256" key="5">
    <source>
        <dbReference type="ARBA" id="ARBA00022771"/>
    </source>
</evidence>
<dbReference type="InterPro" id="IPR046341">
    <property type="entry name" value="SET_dom_sf"/>
</dbReference>
<dbReference type="Pfam" id="PF01753">
    <property type="entry name" value="zf-MYND"/>
    <property type="match status" value="1"/>
</dbReference>